<evidence type="ECO:0000313" key="2">
    <source>
        <dbReference type="Proteomes" id="UP000667650"/>
    </source>
</evidence>
<keyword evidence="2" id="KW-1185">Reference proteome</keyword>
<dbReference type="Proteomes" id="UP000667650">
    <property type="component" value="Unassembled WGS sequence"/>
</dbReference>
<proteinExistence type="predicted"/>
<evidence type="ECO:0000313" key="1">
    <source>
        <dbReference type="EMBL" id="NAY91202.1"/>
    </source>
</evidence>
<accession>A0A964TAD8</accession>
<comment type="caution">
    <text evidence="1">The sequence shown here is derived from an EMBL/GenBank/DDBJ whole genome shotgun (WGS) entry which is preliminary data.</text>
</comment>
<dbReference type="AlphaFoldDB" id="A0A964TAD8"/>
<reference evidence="1" key="1">
    <citation type="submission" date="2020-01" db="EMBL/GenBank/DDBJ databases">
        <title>Muricauda ochracea sp. nov., isolated from a tidal flat of Garorim bay in Korea.</title>
        <authorList>
            <person name="Kim D."/>
            <person name="Yoo Y."/>
            <person name="Kim J.-J."/>
        </authorList>
    </citation>
    <scope>NUCLEOTIDE SEQUENCE</scope>
    <source>
        <strain evidence="1">JGD-17</strain>
    </source>
</reference>
<name>A0A964TAD8_9FLAO</name>
<dbReference type="EMBL" id="JAAABI010000001">
    <property type="protein sequence ID" value="NAY91202.1"/>
    <property type="molecule type" value="Genomic_DNA"/>
</dbReference>
<protein>
    <submittedName>
        <fullName evidence="1">Uncharacterized protein</fullName>
    </submittedName>
</protein>
<gene>
    <name evidence="1" type="ORF">GTQ34_04655</name>
</gene>
<sequence>MENRFKKGDVVCAKVRPSVSLVVRLYARRVYYCTTQNNPSEKELVYFDRELKSYDAIPLVMKT</sequence>
<organism evidence="1 2">
    <name type="scientific">Flagellimonas ochracea</name>
    <dbReference type="NCBI Taxonomy" id="2696472"/>
    <lineage>
        <taxon>Bacteria</taxon>
        <taxon>Pseudomonadati</taxon>
        <taxon>Bacteroidota</taxon>
        <taxon>Flavobacteriia</taxon>
        <taxon>Flavobacteriales</taxon>
        <taxon>Flavobacteriaceae</taxon>
        <taxon>Flagellimonas</taxon>
    </lineage>
</organism>